<dbReference type="CDD" id="cd18793">
    <property type="entry name" value="SF2_C_SNF"/>
    <property type="match status" value="1"/>
</dbReference>
<dbReference type="InterPro" id="IPR027417">
    <property type="entry name" value="P-loop_NTPase"/>
</dbReference>
<dbReference type="SMART" id="SM00490">
    <property type="entry name" value="HELICc"/>
    <property type="match status" value="1"/>
</dbReference>
<evidence type="ECO:0000313" key="11">
    <source>
        <dbReference type="EMBL" id="EMR67344.1"/>
    </source>
</evidence>
<dbReference type="KEGG" id="ela:UCREL1_5656"/>
<dbReference type="PROSITE" id="PS50089">
    <property type="entry name" value="ZF_RING_2"/>
    <property type="match status" value="1"/>
</dbReference>
<accession>M7SLS8</accession>
<feature type="domain" description="Helicase ATP-binding" evidence="9">
    <location>
        <begin position="230"/>
        <end position="439"/>
    </location>
</feature>
<dbReference type="GO" id="GO:0005634">
    <property type="term" value="C:nucleus"/>
    <property type="evidence" value="ECO:0007669"/>
    <property type="project" value="TreeGrafter"/>
</dbReference>
<dbReference type="InterPro" id="IPR050628">
    <property type="entry name" value="SNF2_RAD54_helicase_TF"/>
</dbReference>
<evidence type="ECO:0000256" key="3">
    <source>
        <dbReference type="ARBA" id="ARBA00022801"/>
    </source>
</evidence>
<gene>
    <name evidence="11" type="ORF">UCREL1_5656</name>
</gene>
<evidence type="ECO:0000259" key="9">
    <source>
        <dbReference type="PROSITE" id="PS51192"/>
    </source>
</evidence>
<sequence>MESHKQQDLASMSEEDLIFQQMVQQVASETAHEGYDSPAKKAATKAAIDRDLKQINEALKRRRAAQSQKAGSPMDVIDLTDDDVDLLKKQRDEERAEEERRHERKRQMDSDAVFARRLQMGSFIQDDDVDDDDLFGDKLFGSGANLGDIIGRTSGYDYASGTDGFGNALDRRILEVANGDDSEQEGIRRLLANLGSSSETLGEDEIADPKELLFPLYKHQRQALHWMTRMEKDAHKKGGILADDMGLGKTISSLALMVSRRAQHSANYNYVKTTLIIAPVSLVDQWRREIATKLKPGSKLRVFKYHGVKAPYEELRKNDVVITTYGTVASEMNRLELYMKSETSGTKDGTTVSRRFPLLGPLSLWYRVIVDEAQCIKNAKTKNAKSAFGCLTTNRAGGYHNDNAMRQLQVLLKAIMLRRTKNSKIDDKPIINLPPKIEEEIHVVFGADEAGFYKDLEQHSQVQFNRYLKAGAIGKKYTIVLTLLLRLRQACCHPYLHLTDLDYTGNSEVRDDIMIELAKKMSSEVVVRLKGTDSFECPICYDAVENPLFILPCGHETCPECFTRLTDGSNEQAVQAGQENGKTLCPQCRGPVDPKKTITYDIFKKVYCPDPNQVEKVEEVEYETDTDSDTDSDTDMEDQDNTADDVDKHGNLKGFISDSDVDDDFRKATPKKSPENESEEELPGVSQLVKQHMQNFPKGKGKKLRRKGKKKEAEIKPHMLKSLRQDAGRNKNAHKKYMHYLKKIWEPSAKVTKCQEIIKDIQSTGEKTIIFSQWTLLLDLLEIPLKHELGVKYRRYDGSMSAAMRVNAANDFTDQPDVKVILVSLKAGNAGLNLNAASHVIIMDPFWNPYIEMQAVDRAHRIGQQKTVRVHRILIKDTVEDRIIKLQNNKRELIENALDPEASKSIGGLGTQELAYLFGASG</sequence>
<dbReference type="OMA" id="FGECGHI"/>
<evidence type="ECO:0000256" key="1">
    <source>
        <dbReference type="ARBA" id="ARBA00007025"/>
    </source>
</evidence>
<dbReference type="PANTHER" id="PTHR45626">
    <property type="entry name" value="TRANSCRIPTION TERMINATION FACTOR 2-RELATED"/>
    <property type="match status" value="1"/>
</dbReference>
<feature type="region of interest" description="Disordered" evidence="7">
    <location>
        <begin position="89"/>
        <end position="108"/>
    </location>
</feature>
<dbReference type="EMBL" id="KB706459">
    <property type="protein sequence ID" value="EMR67344.1"/>
    <property type="molecule type" value="Genomic_DNA"/>
</dbReference>
<dbReference type="HOGENOM" id="CLU_000315_2_0_1"/>
<dbReference type="Gene3D" id="3.30.40.10">
    <property type="entry name" value="Zinc/RING finger domain, C3HC4 (zinc finger)"/>
    <property type="match status" value="1"/>
</dbReference>
<dbReference type="SUPFAM" id="SSF52540">
    <property type="entry name" value="P-loop containing nucleoside triphosphate hydrolases"/>
    <property type="match status" value="2"/>
</dbReference>
<dbReference type="GO" id="GO:0008094">
    <property type="term" value="F:ATP-dependent activity, acting on DNA"/>
    <property type="evidence" value="ECO:0007669"/>
    <property type="project" value="TreeGrafter"/>
</dbReference>
<dbReference type="GO" id="GO:0005737">
    <property type="term" value="C:cytoplasm"/>
    <property type="evidence" value="ECO:0007669"/>
    <property type="project" value="TreeGrafter"/>
</dbReference>
<evidence type="ECO:0000256" key="5">
    <source>
        <dbReference type="ARBA" id="ARBA00022840"/>
    </source>
</evidence>
<keyword evidence="4" id="KW-0347">Helicase</keyword>
<dbReference type="InterPro" id="IPR013083">
    <property type="entry name" value="Znf_RING/FYVE/PHD"/>
</dbReference>
<feature type="compositionally biased region" description="Acidic residues" evidence="7">
    <location>
        <begin position="620"/>
        <end position="644"/>
    </location>
</feature>
<dbReference type="SUPFAM" id="SSF57850">
    <property type="entry name" value="RING/U-box"/>
    <property type="match status" value="1"/>
</dbReference>
<dbReference type="SMART" id="SM00487">
    <property type="entry name" value="DEXDc"/>
    <property type="match status" value="1"/>
</dbReference>
<feature type="region of interest" description="Disordered" evidence="7">
    <location>
        <begin position="618"/>
        <end position="685"/>
    </location>
</feature>
<dbReference type="AlphaFoldDB" id="M7SLS8"/>
<dbReference type="InterPro" id="IPR014001">
    <property type="entry name" value="Helicase_ATP-bd"/>
</dbReference>
<keyword evidence="2" id="KW-0547">Nucleotide-binding</keyword>
<keyword evidence="6" id="KW-0862">Zinc</keyword>
<dbReference type="GO" id="GO:0008270">
    <property type="term" value="F:zinc ion binding"/>
    <property type="evidence" value="ECO:0007669"/>
    <property type="project" value="UniProtKB-KW"/>
</dbReference>
<dbReference type="InterPro" id="IPR038718">
    <property type="entry name" value="SNF2-like_sf"/>
</dbReference>
<dbReference type="InterPro" id="IPR001841">
    <property type="entry name" value="Znf_RING"/>
</dbReference>
<dbReference type="GO" id="GO:0016787">
    <property type="term" value="F:hydrolase activity"/>
    <property type="evidence" value="ECO:0007669"/>
    <property type="project" value="UniProtKB-KW"/>
</dbReference>
<dbReference type="Proteomes" id="UP000012174">
    <property type="component" value="Unassembled WGS sequence"/>
</dbReference>
<keyword evidence="6" id="KW-0479">Metal-binding</keyword>
<evidence type="ECO:0000259" key="10">
    <source>
        <dbReference type="PROSITE" id="PS51194"/>
    </source>
</evidence>
<dbReference type="GO" id="GO:0005524">
    <property type="term" value="F:ATP binding"/>
    <property type="evidence" value="ECO:0007669"/>
    <property type="project" value="UniProtKB-KW"/>
</dbReference>
<dbReference type="InterPro" id="IPR001650">
    <property type="entry name" value="Helicase_C-like"/>
</dbReference>
<dbReference type="InterPro" id="IPR000330">
    <property type="entry name" value="SNF2_N"/>
</dbReference>
<organism evidence="11 12">
    <name type="scientific">Eutypa lata (strain UCR-EL1)</name>
    <name type="common">Grapevine dieback disease fungus</name>
    <name type="synonym">Eutypa armeniacae</name>
    <dbReference type="NCBI Taxonomy" id="1287681"/>
    <lineage>
        <taxon>Eukaryota</taxon>
        <taxon>Fungi</taxon>
        <taxon>Dikarya</taxon>
        <taxon>Ascomycota</taxon>
        <taxon>Pezizomycotina</taxon>
        <taxon>Sordariomycetes</taxon>
        <taxon>Xylariomycetidae</taxon>
        <taxon>Xylariales</taxon>
        <taxon>Diatrypaceae</taxon>
        <taxon>Eutypa</taxon>
    </lineage>
</organism>
<dbReference type="SMART" id="SM00184">
    <property type="entry name" value="RING"/>
    <property type="match status" value="1"/>
</dbReference>
<dbReference type="OrthoDB" id="423559at2759"/>
<dbReference type="PROSITE" id="PS51194">
    <property type="entry name" value="HELICASE_CTER"/>
    <property type="match status" value="1"/>
</dbReference>
<keyword evidence="5" id="KW-0067">ATP-binding</keyword>
<name>M7SLS8_EUTLA</name>
<dbReference type="CDD" id="cd18008">
    <property type="entry name" value="DEXDc_SHPRH-like"/>
    <property type="match status" value="1"/>
</dbReference>
<reference evidence="12" key="1">
    <citation type="journal article" date="2013" name="Genome Announc.">
        <title>Draft genome sequence of the grapevine dieback fungus Eutypa lata UCR-EL1.</title>
        <authorList>
            <person name="Blanco-Ulate B."/>
            <person name="Rolshausen P.E."/>
            <person name="Cantu D."/>
        </authorList>
    </citation>
    <scope>NUCLEOTIDE SEQUENCE [LARGE SCALE GENOMIC DNA]</scope>
    <source>
        <strain evidence="12">UCR-EL1</strain>
    </source>
</reference>
<dbReference type="Gene3D" id="3.40.50.300">
    <property type="entry name" value="P-loop containing nucleotide triphosphate hydrolases"/>
    <property type="match status" value="1"/>
</dbReference>
<evidence type="ECO:0000256" key="2">
    <source>
        <dbReference type="ARBA" id="ARBA00022741"/>
    </source>
</evidence>
<dbReference type="Gene3D" id="3.40.50.10810">
    <property type="entry name" value="Tandem AAA-ATPase domain"/>
    <property type="match status" value="1"/>
</dbReference>
<protein>
    <submittedName>
        <fullName evidence="11">Putative swi snf family dna-dependent atpase protein</fullName>
    </submittedName>
</protein>
<proteinExistence type="inferred from homology"/>
<evidence type="ECO:0000259" key="8">
    <source>
        <dbReference type="PROSITE" id="PS50089"/>
    </source>
</evidence>
<feature type="compositionally biased region" description="Basic and acidic residues" evidence="7">
    <location>
        <begin position="664"/>
        <end position="675"/>
    </location>
</feature>
<dbReference type="Pfam" id="PF00271">
    <property type="entry name" value="Helicase_C"/>
    <property type="match status" value="1"/>
</dbReference>
<dbReference type="InterPro" id="IPR049730">
    <property type="entry name" value="SNF2/RAD54-like_C"/>
</dbReference>
<keyword evidence="6" id="KW-0863">Zinc-finger</keyword>
<keyword evidence="12" id="KW-1185">Reference proteome</keyword>
<dbReference type="STRING" id="1287681.M7SLS8"/>
<dbReference type="eggNOG" id="KOG1001">
    <property type="taxonomic scope" value="Eukaryota"/>
</dbReference>
<dbReference type="Pfam" id="PF13923">
    <property type="entry name" value="zf-C3HC4_2"/>
    <property type="match status" value="1"/>
</dbReference>
<evidence type="ECO:0000313" key="12">
    <source>
        <dbReference type="Proteomes" id="UP000012174"/>
    </source>
</evidence>
<dbReference type="CDD" id="cd16449">
    <property type="entry name" value="RING-HC"/>
    <property type="match status" value="1"/>
</dbReference>
<keyword evidence="3" id="KW-0378">Hydrolase</keyword>
<comment type="similarity">
    <text evidence="1">Belongs to the SNF2/RAD54 helicase family.</text>
</comment>
<dbReference type="GO" id="GO:0000724">
    <property type="term" value="P:double-strand break repair via homologous recombination"/>
    <property type="evidence" value="ECO:0007669"/>
    <property type="project" value="TreeGrafter"/>
</dbReference>
<evidence type="ECO:0000256" key="7">
    <source>
        <dbReference type="SAM" id="MobiDB-lite"/>
    </source>
</evidence>
<evidence type="ECO:0000256" key="6">
    <source>
        <dbReference type="PROSITE-ProRule" id="PRU00175"/>
    </source>
</evidence>
<evidence type="ECO:0000256" key="4">
    <source>
        <dbReference type="ARBA" id="ARBA00022806"/>
    </source>
</evidence>
<dbReference type="PANTHER" id="PTHR45626:SF16">
    <property type="entry name" value="ATP-DEPENDENT HELICASE ULS1"/>
    <property type="match status" value="1"/>
</dbReference>
<feature type="domain" description="RING-type" evidence="8">
    <location>
        <begin position="537"/>
        <end position="589"/>
    </location>
</feature>
<dbReference type="Pfam" id="PF00176">
    <property type="entry name" value="SNF2-rel_dom"/>
    <property type="match status" value="2"/>
</dbReference>
<feature type="domain" description="Helicase C-terminal" evidence="10">
    <location>
        <begin position="753"/>
        <end position="910"/>
    </location>
</feature>
<dbReference type="PROSITE" id="PS51192">
    <property type="entry name" value="HELICASE_ATP_BIND_1"/>
    <property type="match status" value="1"/>
</dbReference>
<dbReference type="GO" id="GO:0004386">
    <property type="term" value="F:helicase activity"/>
    <property type="evidence" value="ECO:0007669"/>
    <property type="project" value="UniProtKB-KW"/>
</dbReference>